<dbReference type="RefSeq" id="WP_277534061.1">
    <property type="nucleotide sequence ID" value="NZ_JAPDIA010000007.1"/>
</dbReference>
<accession>A0A9X4L0V6</accession>
<dbReference type="AlphaFoldDB" id="A0A9X4L0V6"/>
<proteinExistence type="predicted"/>
<protein>
    <submittedName>
        <fullName evidence="1">Uncharacterized protein</fullName>
    </submittedName>
</protein>
<name>A0A9X4L0V6_9BACL</name>
<comment type="caution">
    <text evidence="1">The sequence shown here is derived from an EMBL/GenBank/DDBJ whole genome shotgun (WGS) entry which is preliminary data.</text>
</comment>
<gene>
    <name evidence="1" type="ORF">OMP40_20290</name>
</gene>
<evidence type="ECO:0000313" key="1">
    <source>
        <dbReference type="EMBL" id="MDG0811447.1"/>
    </source>
</evidence>
<keyword evidence="2" id="KW-1185">Reference proteome</keyword>
<evidence type="ECO:0000313" key="2">
    <source>
        <dbReference type="Proteomes" id="UP001153404"/>
    </source>
</evidence>
<reference evidence="1" key="1">
    <citation type="submission" date="2022-10" db="EMBL/GenBank/DDBJ databases">
        <title>Comparative genomic analysis of Cohnella hashimotonis sp. nov., isolated from the International Space Station.</title>
        <authorList>
            <person name="Simpson A."/>
            <person name="Venkateswaran K."/>
        </authorList>
    </citation>
    <scope>NUCLEOTIDE SEQUENCE</scope>
    <source>
        <strain evidence="1">DSM 28161</strain>
    </source>
</reference>
<dbReference type="EMBL" id="JAPDIA010000007">
    <property type="protein sequence ID" value="MDG0811447.1"/>
    <property type="molecule type" value="Genomic_DNA"/>
</dbReference>
<sequence length="380" mass="41689">MQLLDIRDFPGQGHATTGLLDAFWDSKGTIEPQRALDFNGSTVLLMSCAGRTSFAGERLPVRLLVSHYGEAPILKGRVAWRLSAGEETLGAGRLEVAELRAGEVAEIGIVQVGCGQDRAAARIVLEARWESDDASFADGTIRNAWSFWSFPRPKPSKAEETVWTSVPALKSALYGAIHEPNARFDPRLDPARRGVRLAIVERLTTNVLQHLVAGGRVLLLAGESELYDAVMTKYLPVFWNYLMFSEQAGGTMGAIVRDHPALGGFPHDGRSDWQWYRLLNGTPAICLDAVPGVRPIVEIVDNFNRAKRLAAILEARVGAGRLLVSTLAWRTPADFKRPESAYLFGELLGYALGDRFEPEATLTVGQLLGMVRLRGIHSFL</sequence>
<organism evidence="1 2">
    <name type="scientific">Cohnella rhizosphaerae</name>
    <dbReference type="NCBI Taxonomy" id="1457232"/>
    <lineage>
        <taxon>Bacteria</taxon>
        <taxon>Bacillati</taxon>
        <taxon>Bacillota</taxon>
        <taxon>Bacilli</taxon>
        <taxon>Bacillales</taxon>
        <taxon>Paenibacillaceae</taxon>
        <taxon>Cohnella</taxon>
    </lineage>
</organism>
<dbReference type="Proteomes" id="UP001153404">
    <property type="component" value="Unassembled WGS sequence"/>
</dbReference>